<name>D5AD10_PICSI</name>
<keyword evidence="3" id="KW-0949">S-adenosyl-L-methionine</keyword>
<keyword evidence="2" id="KW-0808">Transferase</keyword>
<dbReference type="AlphaFoldDB" id="D5AD10"/>
<dbReference type="Pfam" id="PF05175">
    <property type="entry name" value="MTS"/>
    <property type="match status" value="1"/>
</dbReference>
<evidence type="ECO:0000259" key="4">
    <source>
        <dbReference type="Pfam" id="PF05175"/>
    </source>
</evidence>
<evidence type="ECO:0000256" key="2">
    <source>
        <dbReference type="ARBA" id="ARBA00022679"/>
    </source>
</evidence>
<dbReference type="SUPFAM" id="SSF53335">
    <property type="entry name" value="S-adenosyl-L-methionine-dependent methyltransferases"/>
    <property type="match status" value="1"/>
</dbReference>
<dbReference type="InterPro" id="IPR004556">
    <property type="entry name" value="HemK-like"/>
</dbReference>
<dbReference type="PANTHER" id="PTHR47441">
    <property type="match status" value="1"/>
</dbReference>
<keyword evidence="1" id="KW-0489">Methyltransferase</keyword>
<reference evidence="5" key="1">
    <citation type="submission" date="2010-04" db="EMBL/GenBank/DDBJ databases">
        <authorList>
            <person name="Reid K.E."/>
            <person name="Liao N."/>
            <person name="Chan S."/>
            <person name="Docking R."/>
            <person name="Taylor G."/>
            <person name="Moore R."/>
            <person name="Mayo M."/>
            <person name="Munro S."/>
            <person name="King J."/>
            <person name="Yanchuk A."/>
            <person name="Holt R."/>
            <person name="Jones S."/>
            <person name="Marra M."/>
            <person name="Ritland C.E."/>
            <person name="Ritland K."/>
            <person name="Bohlmann J."/>
        </authorList>
    </citation>
    <scope>NUCLEOTIDE SEQUENCE</scope>
    <source>
        <tissue evidence="5">Bud</tissue>
    </source>
</reference>
<dbReference type="GO" id="GO:0003676">
    <property type="term" value="F:nucleic acid binding"/>
    <property type="evidence" value="ECO:0007669"/>
    <property type="project" value="InterPro"/>
</dbReference>
<dbReference type="GO" id="GO:0008276">
    <property type="term" value="F:protein methyltransferase activity"/>
    <property type="evidence" value="ECO:0007669"/>
    <property type="project" value="InterPro"/>
</dbReference>
<proteinExistence type="evidence at transcript level"/>
<evidence type="ECO:0000256" key="1">
    <source>
        <dbReference type="ARBA" id="ARBA00022603"/>
    </source>
</evidence>
<dbReference type="NCBIfam" id="TIGR00536">
    <property type="entry name" value="hemK_fam"/>
    <property type="match status" value="1"/>
</dbReference>
<dbReference type="InterPro" id="IPR052663">
    <property type="entry name" value="RF_glutamine_MTase_cyano"/>
</dbReference>
<dbReference type="Gene3D" id="3.40.50.150">
    <property type="entry name" value="Vaccinia Virus protein VP39"/>
    <property type="match status" value="1"/>
</dbReference>
<dbReference type="InterPro" id="IPR007848">
    <property type="entry name" value="Small_mtfrase_dom"/>
</dbReference>
<evidence type="ECO:0000256" key="3">
    <source>
        <dbReference type="ARBA" id="ARBA00022691"/>
    </source>
</evidence>
<evidence type="ECO:0000313" key="5">
    <source>
        <dbReference type="EMBL" id="ADE77429.1"/>
    </source>
</evidence>
<accession>D5AD10</accession>
<dbReference type="CDD" id="cd02440">
    <property type="entry name" value="AdoMet_MTases"/>
    <property type="match status" value="1"/>
</dbReference>
<dbReference type="InterPro" id="IPR002052">
    <property type="entry name" value="DNA_methylase_N6_adenine_CS"/>
</dbReference>
<dbReference type="GO" id="GO:0032259">
    <property type="term" value="P:methylation"/>
    <property type="evidence" value="ECO:0007669"/>
    <property type="project" value="UniProtKB-KW"/>
</dbReference>
<dbReference type="GO" id="GO:0008757">
    <property type="term" value="F:S-adenosylmethionine-dependent methyltransferase activity"/>
    <property type="evidence" value="ECO:0007669"/>
    <property type="project" value="UniProtKB-ARBA"/>
</dbReference>
<organism evidence="5">
    <name type="scientific">Picea sitchensis</name>
    <name type="common">Sitka spruce</name>
    <name type="synonym">Pinus sitchensis</name>
    <dbReference type="NCBI Taxonomy" id="3332"/>
    <lineage>
        <taxon>Eukaryota</taxon>
        <taxon>Viridiplantae</taxon>
        <taxon>Streptophyta</taxon>
        <taxon>Embryophyta</taxon>
        <taxon>Tracheophyta</taxon>
        <taxon>Spermatophyta</taxon>
        <taxon>Pinopsida</taxon>
        <taxon>Pinidae</taxon>
        <taxon>Conifers I</taxon>
        <taxon>Pinales</taxon>
        <taxon>Pinaceae</taxon>
        <taxon>Picea</taxon>
    </lineage>
</organism>
<dbReference type="EMBL" id="BT124156">
    <property type="protein sequence ID" value="ADE77429.1"/>
    <property type="molecule type" value="mRNA"/>
</dbReference>
<sequence>MASALRQTAIAAIGLCYSSLPPMKIQSTASNFFRCSTRRYTHSFLTFTPPYSLRNAPFPPTLNAQTVSTITETVEEVVKLQVPLFERPPIFSTCSEDLLKWRKWAQDLANSVGSKYLEADGGPDSEDLLREIEWLLEDAVDEYSPNLATFEAPITLNMRTSVEDLYSLWSDRVEKRRPFQYIVGCSHWRDVVLSVQEGVLIPRPVTEELIEIAQKAIATDGSLATGVWADLGTGSGALAIGLAQLLDPEGHVVAVDLSHVALSIARYNVQRYELQARVEVRQGSWFLPLQDVNGKLAGVLSNPPYIPEDQIPGLQAEVGKHEPRLALNGGQEGIEDLLHLCRGCISALRSGGFLGFETNGERQADALADLLSCKSDSSFRDVQIIADYAGIPRFVTAFRC</sequence>
<dbReference type="PROSITE" id="PS00092">
    <property type="entry name" value="N6_MTASE"/>
    <property type="match status" value="1"/>
</dbReference>
<protein>
    <recommendedName>
        <fullName evidence="4">Methyltransferase small domain-containing protein</fullName>
    </recommendedName>
</protein>
<dbReference type="PANTHER" id="PTHR47441:SF3">
    <property type="entry name" value="RELEASE FACTOR GLUTAMINE METHYLTRANSFERASE"/>
    <property type="match status" value="1"/>
</dbReference>
<dbReference type="InterPro" id="IPR029063">
    <property type="entry name" value="SAM-dependent_MTases_sf"/>
</dbReference>
<feature type="domain" description="Methyltransferase small" evidence="4">
    <location>
        <begin position="225"/>
        <end position="306"/>
    </location>
</feature>